<sequence>MVTTMTGELIIPMLGTPAAVGLARTLSDARLHKWDYLHIRDDALLVVAELVGNAAEETPNKQIVFQFTRDSSEITIAVWDSSPRLPERKPTVELTLDDLDLSEENFDNNGGWGLSLVHSLSAACGVTCLPGGGKWVWARMRP</sequence>
<dbReference type="Proteomes" id="UP001596380">
    <property type="component" value="Unassembled WGS sequence"/>
</dbReference>
<dbReference type="Gene3D" id="3.30.565.10">
    <property type="entry name" value="Histidine kinase-like ATPase, C-terminal domain"/>
    <property type="match status" value="1"/>
</dbReference>
<evidence type="ECO:0000256" key="1">
    <source>
        <dbReference type="ARBA" id="ARBA00022527"/>
    </source>
</evidence>
<reference evidence="4" key="1">
    <citation type="journal article" date="2019" name="Int. J. Syst. Evol. Microbiol.">
        <title>The Global Catalogue of Microorganisms (GCM) 10K type strain sequencing project: providing services to taxonomists for standard genome sequencing and annotation.</title>
        <authorList>
            <consortium name="The Broad Institute Genomics Platform"/>
            <consortium name="The Broad Institute Genome Sequencing Center for Infectious Disease"/>
            <person name="Wu L."/>
            <person name="Ma J."/>
        </authorList>
    </citation>
    <scope>NUCLEOTIDE SEQUENCE [LARGE SCALE GENOMIC DNA]</scope>
    <source>
        <strain evidence="4">JCM 3369</strain>
    </source>
</reference>
<dbReference type="SUPFAM" id="SSF55874">
    <property type="entry name" value="ATPase domain of HSP90 chaperone/DNA topoisomerase II/histidine kinase"/>
    <property type="match status" value="1"/>
</dbReference>
<keyword evidence="4" id="KW-1185">Reference proteome</keyword>
<keyword evidence="3" id="KW-0547">Nucleotide-binding</keyword>
<evidence type="ECO:0000259" key="2">
    <source>
        <dbReference type="Pfam" id="PF13581"/>
    </source>
</evidence>
<dbReference type="PANTHER" id="PTHR35526">
    <property type="entry name" value="ANTI-SIGMA-F FACTOR RSBW-RELATED"/>
    <property type="match status" value="1"/>
</dbReference>
<feature type="domain" description="Histidine kinase/HSP90-like ATPase" evidence="2">
    <location>
        <begin position="40"/>
        <end position="139"/>
    </location>
</feature>
<keyword evidence="1" id="KW-0418">Kinase</keyword>
<dbReference type="GO" id="GO:0005524">
    <property type="term" value="F:ATP binding"/>
    <property type="evidence" value="ECO:0007669"/>
    <property type="project" value="UniProtKB-KW"/>
</dbReference>
<dbReference type="InterPro" id="IPR050267">
    <property type="entry name" value="Anti-sigma-factor_SerPK"/>
</dbReference>
<gene>
    <name evidence="3" type="ORF">ACFQKB_20800</name>
</gene>
<evidence type="ECO:0000313" key="4">
    <source>
        <dbReference type="Proteomes" id="UP001596380"/>
    </source>
</evidence>
<organism evidence="3 4">
    <name type="scientific">Actinomadura yumaensis</name>
    <dbReference type="NCBI Taxonomy" id="111807"/>
    <lineage>
        <taxon>Bacteria</taxon>
        <taxon>Bacillati</taxon>
        <taxon>Actinomycetota</taxon>
        <taxon>Actinomycetes</taxon>
        <taxon>Streptosporangiales</taxon>
        <taxon>Thermomonosporaceae</taxon>
        <taxon>Actinomadura</taxon>
    </lineage>
</organism>
<protein>
    <submittedName>
        <fullName evidence="3">ATP-binding protein</fullName>
    </submittedName>
</protein>
<keyword evidence="3" id="KW-0067">ATP-binding</keyword>
<dbReference type="Pfam" id="PF13581">
    <property type="entry name" value="HATPase_c_2"/>
    <property type="match status" value="1"/>
</dbReference>
<keyword evidence="1" id="KW-0723">Serine/threonine-protein kinase</keyword>
<dbReference type="RefSeq" id="WP_160822707.1">
    <property type="nucleotide sequence ID" value="NZ_JBHSXE010000001.1"/>
</dbReference>
<dbReference type="InterPro" id="IPR036890">
    <property type="entry name" value="HATPase_C_sf"/>
</dbReference>
<accession>A0ABW2CLR1</accession>
<evidence type="ECO:0000313" key="3">
    <source>
        <dbReference type="EMBL" id="MFC6882205.1"/>
    </source>
</evidence>
<name>A0ABW2CLR1_9ACTN</name>
<comment type="caution">
    <text evidence="3">The sequence shown here is derived from an EMBL/GenBank/DDBJ whole genome shotgun (WGS) entry which is preliminary data.</text>
</comment>
<dbReference type="InterPro" id="IPR003594">
    <property type="entry name" value="HATPase_dom"/>
</dbReference>
<dbReference type="PANTHER" id="PTHR35526:SF3">
    <property type="entry name" value="ANTI-SIGMA-F FACTOR RSBW"/>
    <property type="match status" value="1"/>
</dbReference>
<dbReference type="EMBL" id="JBHSXS010000012">
    <property type="protein sequence ID" value="MFC6882205.1"/>
    <property type="molecule type" value="Genomic_DNA"/>
</dbReference>
<keyword evidence="1" id="KW-0808">Transferase</keyword>
<proteinExistence type="predicted"/>
<dbReference type="CDD" id="cd16936">
    <property type="entry name" value="HATPase_RsbW-like"/>
    <property type="match status" value="1"/>
</dbReference>